<evidence type="ECO:0008006" key="3">
    <source>
        <dbReference type="Google" id="ProtNLM"/>
    </source>
</evidence>
<gene>
    <name evidence="1" type="ORF">GYMLUDRAFT_250854</name>
</gene>
<protein>
    <recommendedName>
        <fullName evidence="3">F-box domain-containing protein</fullName>
    </recommendedName>
</protein>
<proteinExistence type="predicted"/>
<evidence type="ECO:0000313" key="2">
    <source>
        <dbReference type="Proteomes" id="UP000053593"/>
    </source>
</evidence>
<accession>A0A0D0BTH2</accession>
<evidence type="ECO:0000313" key="1">
    <source>
        <dbReference type="EMBL" id="KIK52874.1"/>
    </source>
</evidence>
<keyword evidence="2" id="KW-1185">Reference proteome</keyword>
<dbReference type="EMBL" id="KN834836">
    <property type="protein sequence ID" value="KIK52874.1"/>
    <property type="molecule type" value="Genomic_DNA"/>
</dbReference>
<dbReference type="Proteomes" id="UP000053593">
    <property type="component" value="Unassembled WGS sequence"/>
</dbReference>
<sequence>MLDLPGISEDFRQQWSLLRSHISALLGEIQGKIIDISTEILLMESNILALQLRREKLKKLKDCCHAFSHPIRLLPAELLEHIFSFCCSSSNLTSSASRLQRDLHADATPFTLSSVCTQWHLITLSRLKLWANMTLRLLPSAFIKHDFEAAYPLTLDICMVDVINTIYSRDITYNNHPVMNTLIEQSRRWLSVSFTGPRFSQAIAMSLVSIRQLPLLKYLHIEQTSAMSVLSNAEHLAQLLLVQDVPKFCSLSLNCVPGKDTNLLKTSPGPR</sequence>
<dbReference type="HOGENOM" id="CLU_1026949_0_0_1"/>
<organism evidence="1 2">
    <name type="scientific">Collybiopsis luxurians FD-317 M1</name>
    <dbReference type="NCBI Taxonomy" id="944289"/>
    <lineage>
        <taxon>Eukaryota</taxon>
        <taxon>Fungi</taxon>
        <taxon>Dikarya</taxon>
        <taxon>Basidiomycota</taxon>
        <taxon>Agaricomycotina</taxon>
        <taxon>Agaricomycetes</taxon>
        <taxon>Agaricomycetidae</taxon>
        <taxon>Agaricales</taxon>
        <taxon>Marasmiineae</taxon>
        <taxon>Omphalotaceae</taxon>
        <taxon>Collybiopsis</taxon>
        <taxon>Collybiopsis luxurians</taxon>
    </lineage>
</organism>
<reference evidence="1 2" key="1">
    <citation type="submission" date="2014-04" db="EMBL/GenBank/DDBJ databases">
        <title>Evolutionary Origins and Diversification of the Mycorrhizal Mutualists.</title>
        <authorList>
            <consortium name="DOE Joint Genome Institute"/>
            <consortium name="Mycorrhizal Genomics Consortium"/>
            <person name="Kohler A."/>
            <person name="Kuo A."/>
            <person name="Nagy L.G."/>
            <person name="Floudas D."/>
            <person name="Copeland A."/>
            <person name="Barry K.W."/>
            <person name="Cichocki N."/>
            <person name="Veneault-Fourrey C."/>
            <person name="LaButti K."/>
            <person name="Lindquist E.A."/>
            <person name="Lipzen A."/>
            <person name="Lundell T."/>
            <person name="Morin E."/>
            <person name="Murat C."/>
            <person name="Riley R."/>
            <person name="Ohm R."/>
            <person name="Sun H."/>
            <person name="Tunlid A."/>
            <person name="Henrissat B."/>
            <person name="Grigoriev I.V."/>
            <person name="Hibbett D.S."/>
            <person name="Martin F."/>
        </authorList>
    </citation>
    <scope>NUCLEOTIDE SEQUENCE [LARGE SCALE GENOMIC DNA]</scope>
    <source>
        <strain evidence="1 2">FD-317 M1</strain>
    </source>
</reference>
<name>A0A0D0BTH2_9AGAR</name>
<dbReference type="AlphaFoldDB" id="A0A0D0BTH2"/>